<sequence length="99" mass="10625">MDFKKNKTLVTVVVLFVAFGLVMAYVPLLFSPSPAYNQAPISAEQEDAQLALPIVEPETEVTATTSTSSAPAEDEQTLPDGFSGLEEESESLDGLLNDF</sequence>
<comment type="caution">
    <text evidence="2">The sequence shown here is derived from an EMBL/GenBank/DDBJ whole genome shotgun (WGS) entry which is preliminary data.</text>
</comment>
<gene>
    <name evidence="2" type="ORF">A2127_00945</name>
</gene>
<evidence type="ECO:0000313" key="3">
    <source>
        <dbReference type="Proteomes" id="UP000179324"/>
    </source>
</evidence>
<accession>A0A1F6BM93</accession>
<evidence type="ECO:0000256" key="1">
    <source>
        <dbReference type="SAM" id="MobiDB-lite"/>
    </source>
</evidence>
<feature type="compositionally biased region" description="Low complexity" evidence="1">
    <location>
        <begin position="60"/>
        <end position="71"/>
    </location>
</feature>
<dbReference type="AlphaFoldDB" id="A0A1F6BM93"/>
<protein>
    <submittedName>
        <fullName evidence="2">Uncharacterized protein</fullName>
    </submittedName>
</protein>
<dbReference type="EMBL" id="MFKI01000042">
    <property type="protein sequence ID" value="OGG37963.1"/>
    <property type="molecule type" value="Genomic_DNA"/>
</dbReference>
<proteinExistence type="predicted"/>
<feature type="region of interest" description="Disordered" evidence="1">
    <location>
        <begin position="59"/>
        <end position="99"/>
    </location>
</feature>
<evidence type="ECO:0000313" key="2">
    <source>
        <dbReference type="EMBL" id="OGG37963.1"/>
    </source>
</evidence>
<organism evidence="2 3">
    <name type="scientific">Candidatus Jorgensenbacteria bacterium GWC1_48_12</name>
    <dbReference type="NCBI Taxonomy" id="1798469"/>
    <lineage>
        <taxon>Bacteria</taxon>
        <taxon>Candidatus Joergenseniibacteriota</taxon>
    </lineage>
</organism>
<reference evidence="2 3" key="1">
    <citation type="journal article" date="2016" name="Nat. Commun.">
        <title>Thousands of microbial genomes shed light on interconnected biogeochemical processes in an aquifer system.</title>
        <authorList>
            <person name="Anantharaman K."/>
            <person name="Brown C.T."/>
            <person name="Hug L.A."/>
            <person name="Sharon I."/>
            <person name="Castelle C.J."/>
            <person name="Probst A.J."/>
            <person name="Thomas B.C."/>
            <person name="Singh A."/>
            <person name="Wilkins M.J."/>
            <person name="Karaoz U."/>
            <person name="Brodie E.L."/>
            <person name="Williams K.H."/>
            <person name="Hubbard S.S."/>
            <person name="Banfield J.F."/>
        </authorList>
    </citation>
    <scope>NUCLEOTIDE SEQUENCE [LARGE SCALE GENOMIC DNA]</scope>
</reference>
<name>A0A1F6BM93_9BACT</name>
<dbReference type="Proteomes" id="UP000179324">
    <property type="component" value="Unassembled WGS sequence"/>
</dbReference>